<keyword evidence="4" id="KW-0521">NADP</keyword>
<feature type="domain" description="NADH:flavin oxidoreductase/NADH oxidase N-terminal" evidence="6">
    <location>
        <begin position="5"/>
        <end position="68"/>
    </location>
</feature>
<proteinExistence type="predicted"/>
<organism evidence="7 8">
    <name type="scientific">Kosmotoga arenicorallina S304</name>
    <dbReference type="NCBI Taxonomy" id="1453497"/>
    <lineage>
        <taxon>Bacteria</taxon>
        <taxon>Thermotogati</taxon>
        <taxon>Thermotogota</taxon>
        <taxon>Thermotogae</taxon>
        <taxon>Kosmotogales</taxon>
        <taxon>Kosmotogaceae</taxon>
        <taxon>Kosmotoga</taxon>
    </lineage>
</organism>
<dbReference type="Pfam" id="PF00724">
    <property type="entry name" value="Oxidored_FMN"/>
    <property type="match status" value="1"/>
</dbReference>
<keyword evidence="2" id="KW-0285">Flavoprotein</keyword>
<keyword evidence="8" id="KW-1185">Reference proteome</keyword>
<accession>A0A176JYQ1</accession>
<evidence type="ECO:0000256" key="2">
    <source>
        <dbReference type="ARBA" id="ARBA00022630"/>
    </source>
</evidence>
<dbReference type="PATRIC" id="fig|1453497.3.peg.840"/>
<evidence type="ECO:0000313" key="7">
    <source>
        <dbReference type="EMBL" id="OAA29010.1"/>
    </source>
</evidence>
<evidence type="ECO:0000259" key="6">
    <source>
        <dbReference type="Pfam" id="PF00724"/>
    </source>
</evidence>
<dbReference type="PANTHER" id="PTHR43303">
    <property type="entry name" value="NADPH DEHYDROGENASE C23G7.10C-RELATED"/>
    <property type="match status" value="1"/>
</dbReference>
<dbReference type="GO" id="GO:0050661">
    <property type="term" value="F:NADP binding"/>
    <property type="evidence" value="ECO:0007669"/>
    <property type="project" value="InterPro"/>
</dbReference>
<sequence>MKFEKLFSNIKIGPLTLKNRIVFPPISTNLASITGEVTDEFIAHYSRRAKGGAALITVENACIDFPSAMMGAT</sequence>
<comment type="caution">
    <text evidence="7">The sequence shown here is derived from an EMBL/GenBank/DDBJ whole genome shotgun (WGS) entry which is preliminary data.</text>
</comment>
<keyword evidence="3" id="KW-0288">FMN</keyword>
<protein>
    <recommendedName>
        <fullName evidence="6">NADH:flavin oxidoreductase/NADH oxidase N-terminal domain-containing protein</fullName>
    </recommendedName>
</protein>
<dbReference type="InterPro" id="IPR044152">
    <property type="entry name" value="YqjM-like"/>
</dbReference>
<reference evidence="7 8" key="1">
    <citation type="submission" date="2014-02" db="EMBL/GenBank/DDBJ databases">
        <title>Kosmotoga genome sequencing.</title>
        <authorList>
            <person name="Pollo S.M."/>
            <person name="Charchuk R."/>
            <person name="Nesbo C.L."/>
        </authorList>
    </citation>
    <scope>NUCLEOTIDE SEQUENCE [LARGE SCALE GENOMIC DNA]</scope>
    <source>
        <strain evidence="7 8">S304</strain>
    </source>
</reference>
<dbReference type="GO" id="GO:0003959">
    <property type="term" value="F:NADPH dehydrogenase activity"/>
    <property type="evidence" value="ECO:0007669"/>
    <property type="project" value="InterPro"/>
</dbReference>
<gene>
    <name evidence="7" type="ORF">AT15_04225</name>
</gene>
<dbReference type="InterPro" id="IPR001155">
    <property type="entry name" value="OxRdtase_FMN_N"/>
</dbReference>
<dbReference type="EMBL" id="JFHK01000021">
    <property type="protein sequence ID" value="OAA29010.1"/>
    <property type="molecule type" value="Genomic_DNA"/>
</dbReference>
<evidence type="ECO:0000256" key="5">
    <source>
        <dbReference type="ARBA" id="ARBA00023002"/>
    </source>
</evidence>
<dbReference type="GO" id="GO:0010181">
    <property type="term" value="F:FMN binding"/>
    <property type="evidence" value="ECO:0007669"/>
    <property type="project" value="InterPro"/>
</dbReference>
<comment type="cofactor">
    <cofactor evidence="1">
        <name>FMN</name>
        <dbReference type="ChEBI" id="CHEBI:58210"/>
    </cofactor>
</comment>
<keyword evidence="5" id="KW-0560">Oxidoreductase</keyword>
<evidence type="ECO:0000256" key="1">
    <source>
        <dbReference type="ARBA" id="ARBA00001917"/>
    </source>
</evidence>
<dbReference type="PANTHER" id="PTHR43303:SF4">
    <property type="entry name" value="NADPH DEHYDROGENASE C23G7.10C-RELATED"/>
    <property type="match status" value="1"/>
</dbReference>
<dbReference type="SUPFAM" id="SSF51395">
    <property type="entry name" value="FMN-linked oxidoreductases"/>
    <property type="match status" value="1"/>
</dbReference>
<dbReference type="STRING" id="1453497.AT15_04225"/>
<dbReference type="Proteomes" id="UP000077339">
    <property type="component" value="Unassembled WGS sequence"/>
</dbReference>
<dbReference type="AlphaFoldDB" id="A0A176JYQ1"/>
<evidence type="ECO:0000313" key="8">
    <source>
        <dbReference type="Proteomes" id="UP000077339"/>
    </source>
</evidence>
<evidence type="ECO:0000256" key="4">
    <source>
        <dbReference type="ARBA" id="ARBA00022857"/>
    </source>
</evidence>
<dbReference type="InterPro" id="IPR013785">
    <property type="entry name" value="Aldolase_TIM"/>
</dbReference>
<name>A0A176JYQ1_9BACT</name>
<evidence type="ECO:0000256" key="3">
    <source>
        <dbReference type="ARBA" id="ARBA00022643"/>
    </source>
</evidence>
<dbReference type="Gene3D" id="3.20.20.70">
    <property type="entry name" value="Aldolase class I"/>
    <property type="match status" value="1"/>
</dbReference>
<dbReference type="OrthoDB" id="9772736at2"/>